<keyword evidence="11" id="KW-1185">Reference proteome</keyword>
<feature type="transmembrane region" description="Helical" evidence="8">
    <location>
        <begin position="59"/>
        <end position="81"/>
    </location>
</feature>
<dbReference type="InterPro" id="IPR020846">
    <property type="entry name" value="MFS_dom"/>
</dbReference>
<dbReference type="CDD" id="cd17325">
    <property type="entry name" value="MFS_MdtG_SLC18_like"/>
    <property type="match status" value="1"/>
</dbReference>
<feature type="transmembrane region" description="Helical" evidence="8">
    <location>
        <begin position="127"/>
        <end position="145"/>
    </location>
</feature>
<evidence type="ECO:0000256" key="4">
    <source>
        <dbReference type="ARBA" id="ARBA00022692"/>
    </source>
</evidence>
<feature type="transmembrane region" description="Helical" evidence="8">
    <location>
        <begin position="279"/>
        <end position="301"/>
    </location>
</feature>
<keyword evidence="3" id="KW-0813">Transport</keyword>
<name>A0A9P5HPB2_9HELO</name>
<sequence length="457" mass="49354">MPDYSEKSLPIGYKWRSSKWFTLSTIAIALFAETFLYGFLVPILGYMLEERLHVDQSQIQIFTSAVLALHGALAMLSSPIIGHFADKSPNRKFWLLISLLWCIIGTCMVAITYSVAMLFIGRAMQGVAGSAVWIIGFATVASVYGENERGFGLGMMSSFANTGTIAGPAVSGLLLEVAGYWVTWSVPLVILAIDLLARMIMIEASDTTSNSTPDSNSEMTGLLPARGDDQDTSGAGRFWRIMLTDGRVVTCLLMTITSTAVSTSFNATLPLQVLEMYGWGPSIAGLLFVGLVVPGLLIGPLAGWVRDQFGARIPAVFCSIIQAIFLGLLGISGSQAGGGALYIASIIIIGALRPFVSGNAPAELVEEPLAAGKVFQKRTPLAFESQGCLSRVFSMLDAGASLGMTLGPIIGGSFKELIGYRYMNWIWSFLYLMIAVLALSFLEHKEKDERLDFEERI</sequence>
<evidence type="ECO:0000256" key="3">
    <source>
        <dbReference type="ARBA" id="ARBA00022448"/>
    </source>
</evidence>
<dbReference type="Pfam" id="PF07690">
    <property type="entry name" value="MFS_1"/>
    <property type="match status" value="1"/>
</dbReference>
<evidence type="ECO:0000256" key="6">
    <source>
        <dbReference type="ARBA" id="ARBA00023136"/>
    </source>
</evidence>
<dbReference type="GeneID" id="62155745"/>
<dbReference type="PANTHER" id="PTHR23506:SF35">
    <property type="entry name" value="MAJOR FACILITATOR SUPERFAMILY (MFS) PROFILE DOMAIN-CONTAINING PROTEIN-RELATED"/>
    <property type="match status" value="1"/>
</dbReference>
<dbReference type="PANTHER" id="PTHR23506">
    <property type="entry name" value="GH10249P"/>
    <property type="match status" value="1"/>
</dbReference>
<dbReference type="Gene3D" id="1.20.1250.20">
    <property type="entry name" value="MFS general substrate transporter like domains"/>
    <property type="match status" value="2"/>
</dbReference>
<proteinExistence type="inferred from homology"/>
<organism evidence="10 11">
    <name type="scientific">Botrytis byssoidea</name>
    <dbReference type="NCBI Taxonomy" id="139641"/>
    <lineage>
        <taxon>Eukaryota</taxon>
        <taxon>Fungi</taxon>
        <taxon>Dikarya</taxon>
        <taxon>Ascomycota</taxon>
        <taxon>Pezizomycotina</taxon>
        <taxon>Leotiomycetes</taxon>
        <taxon>Helotiales</taxon>
        <taxon>Sclerotiniaceae</taxon>
        <taxon>Botrytis</taxon>
    </lineage>
</organism>
<keyword evidence="4 8" id="KW-0812">Transmembrane</keyword>
<dbReference type="PRINTS" id="PR01035">
    <property type="entry name" value="TCRTETA"/>
</dbReference>
<feature type="domain" description="Major facilitator superfamily (MFS) profile" evidence="9">
    <location>
        <begin position="22"/>
        <end position="446"/>
    </location>
</feature>
<feature type="compositionally biased region" description="Low complexity" evidence="7">
    <location>
        <begin position="207"/>
        <end position="217"/>
    </location>
</feature>
<feature type="transmembrane region" description="Helical" evidence="8">
    <location>
        <begin position="20"/>
        <end position="47"/>
    </location>
</feature>
<dbReference type="PROSITE" id="PS50850">
    <property type="entry name" value="MFS"/>
    <property type="match status" value="1"/>
</dbReference>
<evidence type="ECO:0000313" key="11">
    <source>
        <dbReference type="Proteomes" id="UP000710849"/>
    </source>
</evidence>
<reference evidence="10 11" key="1">
    <citation type="journal article" date="2020" name="Genome Biol. Evol.">
        <title>Comparative genomics of Sclerotiniaceae.</title>
        <authorList>
            <person name="Valero Jimenez C.A."/>
            <person name="Steentjes M."/>
            <person name="Scholten O.E."/>
            <person name="Van Kan J.A.L."/>
        </authorList>
    </citation>
    <scope>NUCLEOTIDE SEQUENCE [LARGE SCALE GENOMIC DNA]</scope>
    <source>
        <strain evidence="10 11">MUCL 94</strain>
    </source>
</reference>
<dbReference type="GO" id="GO:0022857">
    <property type="term" value="F:transmembrane transporter activity"/>
    <property type="evidence" value="ECO:0007669"/>
    <property type="project" value="InterPro"/>
</dbReference>
<comment type="similarity">
    <text evidence="2">Belongs to the major facilitator superfamily. Vesicular transporter family.</text>
</comment>
<evidence type="ECO:0000256" key="1">
    <source>
        <dbReference type="ARBA" id="ARBA00004141"/>
    </source>
</evidence>
<dbReference type="EMBL" id="RCSW01000053">
    <property type="protein sequence ID" value="KAF7916067.1"/>
    <property type="molecule type" value="Genomic_DNA"/>
</dbReference>
<feature type="transmembrane region" description="Helical" evidence="8">
    <location>
        <begin position="93"/>
        <end position="120"/>
    </location>
</feature>
<evidence type="ECO:0000256" key="5">
    <source>
        <dbReference type="ARBA" id="ARBA00022989"/>
    </source>
</evidence>
<evidence type="ECO:0000256" key="7">
    <source>
        <dbReference type="SAM" id="MobiDB-lite"/>
    </source>
</evidence>
<feature type="transmembrane region" description="Helical" evidence="8">
    <location>
        <begin position="248"/>
        <end position="267"/>
    </location>
</feature>
<evidence type="ECO:0000256" key="2">
    <source>
        <dbReference type="ARBA" id="ARBA00006829"/>
    </source>
</evidence>
<dbReference type="SUPFAM" id="SSF103473">
    <property type="entry name" value="MFS general substrate transporter"/>
    <property type="match status" value="1"/>
</dbReference>
<dbReference type="InterPro" id="IPR001958">
    <property type="entry name" value="Tet-R_TetA/multi-R_MdtG-like"/>
</dbReference>
<dbReference type="InterPro" id="IPR036259">
    <property type="entry name" value="MFS_trans_sf"/>
</dbReference>
<gene>
    <name evidence="10" type="ORF">EAE97_012158</name>
</gene>
<feature type="transmembrane region" description="Helical" evidence="8">
    <location>
        <begin position="178"/>
        <end position="197"/>
    </location>
</feature>
<dbReference type="RefSeq" id="XP_038726499.1">
    <property type="nucleotide sequence ID" value="XM_038882672.1"/>
</dbReference>
<keyword evidence="5 8" id="KW-1133">Transmembrane helix</keyword>
<comment type="caution">
    <text evidence="10">The sequence shown here is derived from an EMBL/GenBank/DDBJ whole genome shotgun (WGS) entry which is preliminary data.</text>
</comment>
<protein>
    <recommendedName>
        <fullName evidence="9">Major facilitator superfamily (MFS) profile domain-containing protein</fullName>
    </recommendedName>
</protein>
<dbReference type="AlphaFoldDB" id="A0A9P5HPB2"/>
<evidence type="ECO:0000313" key="10">
    <source>
        <dbReference type="EMBL" id="KAF7916067.1"/>
    </source>
</evidence>
<feature type="region of interest" description="Disordered" evidence="7">
    <location>
        <begin position="207"/>
        <end position="230"/>
    </location>
</feature>
<dbReference type="GO" id="GO:0016020">
    <property type="term" value="C:membrane"/>
    <property type="evidence" value="ECO:0007669"/>
    <property type="project" value="UniProtKB-SubCell"/>
</dbReference>
<keyword evidence="6 8" id="KW-0472">Membrane</keyword>
<evidence type="ECO:0000256" key="8">
    <source>
        <dbReference type="SAM" id="Phobius"/>
    </source>
</evidence>
<dbReference type="InterPro" id="IPR011701">
    <property type="entry name" value="MFS"/>
</dbReference>
<accession>A0A9P5HPB2</accession>
<dbReference type="InterPro" id="IPR050930">
    <property type="entry name" value="MFS_Vesicular_Transporter"/>
</dbReference>
<dbReference type="Proteomes" id="UP000710849">
    <property type="component" value="Unassembled WGS sequence"/>
</dbReference>
<comment type="subcellular location">
    <subcellularLocation>
        <location evidence="1">Membrane</location>
        <topology evidence="1">Multi-pass membrane protein</topology>
    </subcellularLocation>
</comment>
<feature type="transmembrane region" description="Helical" evidence="8">
    <location>
        <begin position="422"/>
        <end position="442"/>
    </location>
</feature>
<evidence type="ECO:0000259" key="9">
    <source>
        <dbReference type="PROSITE" id="PS50850"/>
    </source>
</evidence>